<keyword evidence="7" id="KW-1185">Reference proteome</keyword>
<dbReference type="NCBIfam" id="NF010697">
    <property type="entry name" value="PRK14097.1"/>
    <property type="match status" value="1"/>
</dbReference>
<organism evidence="6 7">
    <name type="scientific">Candidatus Phytoplasma melaleucae</name>
    <dbReference type="NCBI Taxonomy" id="2982630"/>
    <lineage>
        <taxon>Bacteria</taxon>
        <taxon>Bacillati</taxon>
        <taxon>Mycoplasmatota</taxon>
        <taxon>Mollicutes</taxon>
        <taxon>Acholeplasmatales</taxon>
        <taxon>Acholeplasmataceae</taxon>
        <taxon>Candidatus Phytoplasma</taxon>
    </lineage>
</organism>
<evidence type="ECO:0000313" key="6">
    <source>
        <dbReference type="EMBL" id="MDO8167898.1"/>
    </source>
</evidence>
<dbReference type="RefSeq" id="WP_304515099.1">
    <property type="nucleotide sequence ID" value="NZ_JAOSID010000001.1"/>
</dbReference>
<dbReference type="InterPro" id="IPR001672">
    <property type="entry name" value="G6P_Isomerase"/>
</dbReference>
<comment type="caution">
    <text evidence="4">Lacks conserved residue(s) required for the propagation of feature annotation.</text>
</comment>
<dbReference type="EC" id="5.3.1.9" evidence="4"/>
<feature type="active site" evidence="4">
    <location>
        <position position="419"/>
    </location>
</feature>
<comment type="similarity">
    <text evidence="4 5">Belongs to the GPI family.</text>
</comment>
<keyword evidence="2 4" id="KW-0324">Glycolysis</keyword>
<dbReference type="CDD" id="cd05016">
    <property type="entry name" value="SIS_PGI_2"/>
    <property type="match status" value="1"/>
</dbReference>
<dbReference type="GO" id="GO:0004347">
    <property type="term" value="F:glucose-6-phosphate isomerase activity"/>
    <property type="evidence" value="ECO:0007669"/>
    <property type="project" value="UniProtKB-EC"/>
</dbReference>
<dbReference type="PRINTS" id="PR00662">
    <property type="entry name" value="G6PISOMERASE"/>
</dbReference>
<comment type="subcellular location">
    <subcellularLocation>
        <location evidence="4">Cytoplasm</location>
    </subcellularLocation>
</comment>
<evidence type="ECO:0000256" key="3">
    <source>
        <dbReference type="ARBA" id="ARBA00023235"/>
    </source>
</evidence>
<keyword evidence="3 4" id="KW-0413">Isomerase</keyword>
<dbReference type="HAMAP" id="MF_00473">
    <property type="entry name" value="G6P_isomerase"/>
    <property type="match status" value="1"/>
</dbReference>
<comment type="pathway">
    <text evidence="4 5">Carbohydrate degradation; glycolysis; D-glyceraldehyde 3-phosphate and glycerone phosphate from D-glucose: step 2/4.</text>
</comment>
<evidence type="ECO:0000313" key="7">
    <source>
        <dbReference type="Proteomes" id="UP001172036"/>
    </source>
</evidence>
<dbReference type="Proteomes" id="UP001172036">
    <property type="component" value="Unassembled WGS sequence"/>
</dbReference>
<dbReference type="InterPro" id="IPR035482">
    <property type="entry name" value="SIS_PGI_2"/>
</dbReference>
<name>A0ABT9DCQ3_9MOLU</name>
<sequence length="429" mass="48933">MSFKLNINDLNLFLDWGQEVKLITPKIKNIHFQLHHNLLLQNKDLGWLRLPSNYDKNVINRIKTLKRKYKDLDALVIIGIGGSYIGSRAGIEFTQTFFRKPTPEIIFAGQQVSGNYLSNLIKYLKDKKWALNVISKSGNTLEPALSFRVLKKEIETKYGVQKACEYIFVTTGSQPKNILLDIALRENYETFIIPASIGGRFSVLTVVGMLPFIFANLNVDNILKGAYQAYIDTSVENLCFNSAYKYAVARYLLYKKMSKQIELLVCYDPELMAFSEWWKQLFAESEGKSDIGLFVSSVNNSTDLHSLGQFIQGGSKIIFETVLNVTSLKNDCIIPEMTYDLDKLNYLAGKSFSQINQKILQATKQSHISGNVPNIEIIIDRLNEYHFGYLCYFFQKACAVSALLLDINPFDQPDVEIYKHKMLALLKNI</sequence>
<accession>A0ABT9DCQ3</accession>
<keyword evidence="1 4" id="KW-0312">Gluconeogenesis</keyword>
<comment type="caution">
    <text evidence="6">The sequence shown here is derived from an EMBL/GenBank/DDBJ whole genome shotgun (WGS) entry which is preliminary data.</text>
</comment>
<evidence type="ECO:0000256" key="5">
    <source>
        <dbReference type="RuleBase" id="RU000612"/>
    </source>
</evidence>
<comment type="pathway">
    <text evidence="4">Carbohydrate biosynthesis; gluconeogenesis.</text>
</comment>
<dbReference type="PANTHER" id="PTHR11469:SF1">
    <property type="entry name" value="GLUCOSE-6-PHOSPHATE ISOMERASE"/>
    <property type="match status" value="1"/>
</dbReference>
<dbReference type="PANTHER" id="PTHR11469">
    <property type="entry name" value="GLUCOSE-6-PHOSPHATE ISOMERASE"/>
    <property type="match status" value="1"/>
</dbReference>
<protein>
    <recommendedName>
        <fullName evidence="4">Glucose-6-phosphate isomerase</fullName>
        <shortName evidence="4">GPI</shortName>
        <ecNumber evidence="4">5.3.1.9</ecNumber>
    </recommendedName>
    <alternativeName>
        <fullName evidence="4">Phosphoglucose isomerase</fullName>
        <shortName evidence="4">PGI</shortName>
    </alternativeName>
    <alternativeName>
        <fullName evidence="4">Phosphohexose isomerase</fullName>
        <shortName evidence="4">PHI</shortName>
    </alternativeName>
</protein>
<gene>
    <name evidence="4" type="primary">pgi</name>
    <name evidence="6" type="ORF">OC680_00155</name>
</gene>
<dbReference type="SUPFAM" id="SSF53697">
    <property type="entry name" value="SIS domain"/>
    <property type="match status" value="1"/>
</dbReference>
<dbReference type="Gene3D" id="3.40.50.10490">
    <property type="entry name" value="Glucose-6-phosphate isomerase like protein, domain 1"/>
    <property type="match status" value="2"/>
</dbReference>
<comment type="catalytic activity">
    <reaction evidence="4 5">
        <text>alpha-D-glucose 6-phosphate = beta-D-fructose 6-phosphate</text>
        <dbReference type="Rhea" id="RHEA:11816"/>
        <dbReference type="ChEBI" id="CHEBI:57634"/>
        <dbReference type="ChEBI" id="CHEBI:58225"/>
        <dbReference type="EC" id="5.3.1.9"/>
    </reaction>
</comment>
<evidence type="ECO:0000256" key="1">
    <source>
        <dbReference type="ARBA" id="ARBA00022432"/>
    </source>
</evidence>
<feature type="active site" description="Proton donor" evidence="4">
    <location>
        <position position="284"/>
    </location>
</feature>
<keyword evidence="4" id="KW-0963">Cytoplasm</keyword>
<proteinExistence type="inferred from homology"/>
<dbReference type="Pfam" id="PF00342">
    <property type="entry name" value="PGI"/>
    <property type="match status" value="1"/>
</dbReference>
<dbReference type="PROSITE" id="PS51463">
    <property type="entry name" value="P_GLUCOSE_ISOMERASE_3"/>
    <property type="match status" value="1"/>
</dbReference>
<evidence type="ECO:0000256" key="2">
    <source>
        <dbReference type="ARBA" id="ARBA00023152"/>
    </source>
</evidence>
<reference evidence="6 7" key="1">
    <citation type="journal article" date="2023" name="Int. J. Syst. Evol. Microbiol.">
        <title>The observation of taxonomic boundaries for the 16SrII and 16SrXXV phytoplasmas using genome-based delimitation.</title>
        <authorList>
            <person name="Rodrigues Jardim B."/>
            <person name="Tran-Nguyen L.T.T."/>
            <person name="Gambley C."/>
            <person name="Al-Sadi A.M."/>
            <person name="Al-Subhi A.M."/>
            <person name="Foissac X."/>
            <person name="Salar P."/>
            <person name="Cai H."/>
            <person name="Yang J.Y."/>
            <person name="Davis R."/>
            <person name="Jones L."/>
            <person name="Rodoni B."/>
            <person name="Constable F.E."/>
        </authorList>
    </citation>
    <scope>NUCLEOTIDE SEQUENCE [LARGE SCALE GENOMIC DNA]</scope>
    <source>
        <strain evidence="6">BAWM-155c</strain>
    </source>
</reference>
<dbReference type="InterPro" id="IPR046348">
    <property type="entry name" value="SIS_dom_sf"/>
</dbReference>
<evidence type="ECO:0000256" key="4">
    <source>
        <dbReference type="HAMAP-Rule" id="MF_00473"/>
    </source>
</evidence>
<dbReference type="EMBL" id="JAOSID010000001">
    <property type="protein sequence ID" value="MDO8167898.1"/>
    <property type="molecule type" value="Genomic_DNA"/>
</dbReference>
<comment type="function">
    <text evidence="4">Catalyzes the reversible isomerization of glucose-6-phosphate to fructose-6-phosphate.</text>
</comment>